<dbReference type="InterPro" id="IPR006710">
    <property type="entry name" value="Glyco_hydro_43"/>
</dbReference>
<dbReference type="EMBL" id="WKJJ01000029">
    <property type="protein sequence ID" value="MRV76205.1"/>
    <property type="molecule type" value="Genomic_DNA"/>
</dbReference>
<dbReference type="InterPro" id="IPR023296">
    <property type="entry name" value="Glyco_hydro_beta-prop_sf"/>
</dbReference>
<comment type="similarity">
    <text evidence="1">Belongs to the glycosyl hydrolase 43 family.</text>
</comment>
<keyword evidence="3 7" id="KW-0378">Hydrolase</keyword>
<evidence type="ECO:0000256" key="2">
    <source>
        <dbReference type="ARBA" id="ARBA00022729"/>
    </source>
</evidence>
<feature type="compositionally biased region" description="Basic and acidic residues" evidence="5">
    <location>
        <begin position="615"/>
        <end position="632"/>
    </location>
</feature>
<evidence type="ECO:0000256" key="5">
    <source>
        <dbReference type="SAM" id="MobiDB-lite"/>
    </source>
</evidence>
<comment type="caution">
    <text evidence="7">The sequence shown here is derived from an EMBL/GenBank/DDBJ whole genome shotgun (WGS) entry which is preliminary data.</text>
</comment>
<proteinExistence type="inferred from homology"/>
<accession>A0A7X2IUK2</accession>
<keyword evidence="8" id="KW-1185">Reference proteome</keyword>
<evidence type="ECO:0000313" key="8">
    <source>
        <dbReference type="Proteomes" id="UP000446768"/>
    </source>
</evidence>
<keyword evidence="4" id="KW-0326">Glycosidase</keyword>
<evidence type="ECO:0000256" key="4">
    <source>
        <dbReference type="ARBA" id="ARBA00023295"/>
    </source>
</evidence>
<dbReference type="Pfam" id="PF04616">
    <property type="entry name" value="Glyco_hydro_43"/>
    <property type="match status" value="2"/>
</dbReference>
<reference evidence="7 8" key="1">
    <citation type="submission" date="2019-11" db="EMBL/GenBank/DDBJ databases">
        <title>Novel species isolated from a subtropical stream in China.</title>
        <authorList>
            <person name="Lu H."/>
        </authorList>
    </citation>
    <scope>NUCLEOTIDE SEQUENCE [LARGE SCALE GENOMIC DNA]</scope>
    <source>
        <strain evidence="7 8">FT92W</strain>
    </source>
</reference>
<dbReference type="CDD" id="cd08984">
    <property type="entry name" value="GH43-like"/>
    <property type="match status" value="1"/>
</dbReference>
<dbReference type="RefSeq" id="WP_154381496.1">
    <property type="nucleotide sequence ID" value="NZ_WKJJ01000029.1"/>
</dbReference>
<dbReference type="GO" id="GO:0004553">
    <property type="term" value="F:hydrolase activity, hydrolyzing O-glycosyl compounds"/>
    <property type="evidence" value="ECO:0007669"/>
    <property type="project" value="InterPro"/>
</dbReference>
<dbReference type="Gene3D" id="2.115.10.20">
    <property type="entry name" value="Glycosyl hydrolase domain, family 43"/>
    <property type="match status" value="2"/>
</dbReference>
<name>A0A7X2IUK2_9BURK</name>
<dbReference type="AlphaFoldDB" id="A0A7X2IUK2"/>
<evidence type="ECO:0000256" key="6">
    <source>
        <dbReference type="SAM" id="SignalP"/>
    </source>
</evidence>
<protein>
    <submittedName>
        <fullName evidence="7">Family 43 glycosylhydrolase</fullName>
    </submittedName>
</protein>
<dbReference type="CDD" id="cd18817">
    <property type="entry name" value="GH43f_LbAraf43-like"/>
    <property type="match status" value="1"/>
</dbReference>
<feature type="signal peptide" evidence="6">
    <location>
        <begin position="1"/>
        <end position="20"/>
    </location>
</feature>
<sequence>MAAMLLAAGALGGCALQQAAAPSALVQPVSDVSFANPLVRQRADPHVSLHSDGYYYYTATVPEYDRIEVRRARSLNELGTARAQVVWRKHATGEMGAHIWAPEMHFVDGKWYIYFTAGRAEAPWEIRLYVLENSAANPLEGQWVERGQLKTGWESFSLDATTFTVKGQRYLAWTQIAAGDKKGTNIYLAKMDTPTSIVQPAVLVSKPEYAWEKVGHDVNEGPAALVSHGRVFLTYSASATDANYCLGMVTADQDADLLNPASWRKSAEPVLRSSVANSQYGPGHNAFTTTPDGKTDILVYHARNYRDLAGDPLKNADRHTRAQAISWRPDGTPDFGVPVADAARSASGSVANKPLFRDPGMDGAADPVLVWNAQRGRWWMYYTNRRARIKDPAPIAWVHGTHIGIAESADGGASWSYVGEADIELPPTMGGKDATHWAPDVVRGDDGVYHMYLTVVPGIFTDWNHPRHIVHLTSTDMRNWRNPVEVKLGSKNVIDASVVKLPGGGWRMWYNNEVDKKAIWYADSPDLTTWTDKGRAVTDQAGEGPKVFQWKGKWWMITDVWDGLGVYRSDDLSSWKRQDGNLLKGGGSGLDDQVQGGHPDVVVSGGRAYLFYFTHPDRRGPDKDKDGPEQRRSSIQVTELFEDNGKLRVERDQPVAITLFPQTP</sequence>
<evidence type="ECO:0000256" key="1">
    <source>
        <dbReference type="ARBA" id="ARBA00009865"/>
    </source>
</evidence>
<dbReference type="GO" id="GO:0005975">
    <property type="term" value="P:carbohydrate metabolic process"/>
    <property type="evidence" value="ECO:0007669"/>
    <property type="project" value="InterPro"/>
</dbReference>
<dbReference type="SUPFAM" id="SSF75005">
    <property type="entry name" value="Arabinanase/levansucrase/invertase"/>
    <property type="match status" value="2"/>
</dbReference>
<dbReference type="PANTHER" id="PTHR43817:SF1">
    <property type="entry name" value="HYDROLASE, FAMILY 43, PUTATIVE (AFU_ORTHOLOGUE AFUA_3G01660)-RELATED"/>
    <property type="match status" value="1"/>
</dbReference>
<gene>
    <name evidence="7" type="ORF">GJ700_31300</name>
</gene>
<organism evidence="7 8">
    <name type="scientific">Pseudoduganella rivuli</name>
    <dbReference type="NCBI Taxonomy" id="2666085"/>
    <lineage>
        <taxon>Bacteria</taxon>
        <taxon>Pseudomonadati</taxon>
        <taxon>Pseudomonadota</taxon>
        <taxon>Betaproteobacteria</taxon>
        <taxon>Burkholderiales</taxon>
        <taxon>Oxalobacteraceae</taxon>
        <taxon>Telluria group</taxon>
        <taxon>Pseudoduganella</taxon>
    </lineage>
</organism>
<keyword evidence="2 6" id="KW-0732">Signal</keyword>
<feature type="chain" id="PRO_5030960703" evidence="6">
    <location>
        <begin position="21"/>
        <end position="664"/>
    </location>
</feature>
<dbReference type="PANTHER" id="PTHR43817">
    <property type="entry name" value="GLYCOSYL HYDROLASE"/>
    <property type="match status" value="1"/>
</dbReference>
<dbReference type="Proteomes" id="UP000446768">
    <property type="component" value="Unassembled WGS sequence"/>
</dbReference>
<evidence type="ECO:0000313" key="7">
    <source>
        <dbReference type="EMBL" id="MRV76205.1"/>
    </source>
</evidence>
<evidence type="ECO:0000256" key="3">
    <source>
        <dbReference type="ARBA" id="ARBA00022801"/>
    </source>
</evidence>
<feature type="region of interest" description="Disordered" evidence="5">
    <location>
        <begin position="615"/>
        <end position="637"/>
    </location>
</feature>